<accession>Q3SJ35</accession>
<dbReference type="Gene3D" id="3.30.2320.80">
    <property type="match status" value="1"/>
</dbReference>
<dbReference type="Pfam" id="PF01155">
    <property type="entry name" value="HypA"/>
    <property type="match status" value="1"/>
</dbReference>
<dbReference type="KEGG" id="tbd:Tbd_1382"/>
<feature type="binding site" evidence="5">
    <location>
        <position position="105"/>
    </location>
    <ligand>
        <name>Zn(2+)</name>
        <dbReference type="ChEBI" id="CHEBI:29105"/>
    </ligand>
</feature>
<evidence type="ECO:0000256" key="2">
    <source>
        <dbReference type="ARBA" id="ARBA00022596"/>
    </source>
</evidence>
<dbReference type="HAMAP" id="MF_00213">
    <property type="entry name" value="HypA_HybF"/>
    <property type="match status" value="1"/>
</dbReference>
<dbReference type="PANTHER" id="PTHR34535:SF3">
    <property type="entry name" value="HYDROGENASE MATURATION FACTOR HYPA"/>
    <property type="match status" value="1"/>
</dbReference>
<protein>
    <recommendedName>
        <fullName evidence="5">Hydrogenase maturation factor HypA</fullName>
    </recommendedName>
</protein>
<dbReference type="GO" id="GO:0016151">
    <property type="term" value="F:nickel cation binding"/>
    <property type="evidence" value="ECO:0007669"/>
    <property type="project" value="UniProtKB-UniRule"/>
</dbReference>
<dbReference type="STRING" id="292415.Tbd_1382"/>
<feature type="binding site" evidence="5">
    <location>
        <position position="18"/>
    </location>
    <ligand>
        <name>Ni(2+)</name>
        <dbReference type="ChEBI" id="CHEBI:49786"/>
    </ligand>
</feature>
<feature type="binding site" evidence="5">
    <location>
        <position position="89"/>
    </location>
    <ligand>
        <name>Zn(2+)</name>
        <dbReference type="ChEBI" id="CHEBI:29105"/>
    </ligand>
</feature>
<dbReference type="GO" id="GO:0051604">
    <property type="term" value="P:protein maturation"/>
    <property type="evidence" value="ECO:0007669"/>
    <property type="project" value="InterPro"/>
</dbReference>
<gene>
    <name evidence="5" type="primary">hypA</name>
    <name evidence="6" type="ordered locus">Tbd_1382</name>
</gene>
<evidence type="ECO:0000313" key="6">
    <source>
        <dbReference type="EMBL" id="AAZ97335.1"/>
    </source>
</evidence>
<feature type="binding site" evidence="5">
    <location>
        <position position="108"/>
    </location>
    <ligand>
        <name>Zn(2+)</name>
        <dbReference type="ChEBI" id="CHEBI:29105"/>
    </ligand>
</feature>
<dbReference type="GO" id="GO:0008270">
    <property type="term" value="F:zinc ion binding"/>
    <property type="evidence" value="ECO:0007669"/>
    <property type="project" value="UniProtKB-UniRule"/>
</dbReference>
<comment type="function">
    <text evidence="5">Involved in the maturation of [NiFe] hydrogenases. Required for nickel insertion into the metal center of the hydrogenase.</text>
</comment>
<dbReference type="PIRSF" id="PIRSF004761">
    <property type="entry name" value="Hydrgn_mat_HypA"/>
    <property type="match status" value="1"/>
</dbReference>
<evidence type="ECO:0000313" key="7">
    <source>
        <dbReference type="Proteomes" id="UP000008291"/>
    </source>
</evidence>
<dbReference type="AlphaFoldDB" id="Q3SJ35"/>
<keyword evidence="2 5" id="KW-0533">Nickel</keyword>
<dbReference type="PANTHER" id="PTHR34535">
    <property type="entry name" value="HYDROGENASE MATURATION FACTOR HYPA"/>
    <property type="match status" value="1"/>
</dbReference>
<organism evidence="6 7">
    <name type="scientific">Thiobacillus denitrificans (strain ATCC 25259 / T1)</name>
    <dbReference type="NCBI Taxonomy" id="292415"/>
    <lineage>
        <taxon>Bacteria</taxon>
        <taxon>Pseudomonadati</taxon>
        <taxon>Pseudomonadota</taxon>
        <taxon>Betaproteobacteria</taxon>
        <taxon>Nitrosomonadales</taxon>
        <taxon>Thiobacillaceae</taxon>
        <taxon>Thiobacillus</taxon>
    </lineage>
</organism>
<feature type="binding site" evidence="5">
    <location>
        <position position="92"/>
    </location>
    <ligand>
        <name>Zn(2+)</name>
        <dbReference type="ChEBI" id="CHEBI:29105"/>
    </ligand>
</feature>
<dbReference type="HOGENOM" id="CLU_126929_6_0_4"/>
<evidence type="ECO:0000256" key="4">
    <source>
        <dbReference type="ARBA" id="ARBA00022833"/>
    </source>
</evidence>
<name>Q3SJ35_THIDA</name>
<dbReference type="InterPro" id="IPR000688">
    <property type="entry name" value="HypA/HybF"/>
</dbReference>
<dbReference type="eggNOG" id="COG0375">
    <property type="taxonomic scope" value="Bacteria"/>
</dbReference>
<evidence type="ECO:0000256" key="5">
    <source>
        <dbReference type="HAMAP-Rule" id="MF_00213"/>
    </source>
</evidence>
<reference evidence="6 7" key="1">
    <citation type="journal article" date="2006" name="J. Bacteriol.">
        <title>The genome sequence of the obligately chemolithoautotrophic, facultatively anaerobic bacterium Thiobacillus denitrificans.</title>
        <authorList>
            <person name="Beller H.R."/>
            <person name="Chain P.S."/>
            <person name="Letain T.E."/>
            <person name="Chakicherla A."/>
            <person name="Larimer F.W."/>
            <person name="Richardson P.M."/>
            <person name="Coleman M.A."/>
            <person name="Wood A.P."/>
            <person name="Kelly D.P."/>
        </authorList>
    </citation>
    <scope>NUCLEOTIDE SEQUENCE [LARGE SCALE GENOMIC DNA]</scope>
    <source>
        <strain evidence="6 7">ATCC 25259</strain>
    </source>
</reference>
<dbReference type="InterPro" id="IPR020538">
    <property type="entry name" value="Hydgase_Ni_incorp_HypA/HybF_CS"/>
</dbReference>
<sequence length="138" mass="14824">MRAARGNCSTRSWRKTVHELSIAQALVEQVEAVIRTHHALRASLIRVRVGPLAGVVPELLAHAFPLAAAGSRMEHAELALVKAPVRVLCERCGAESEAAMNRLLCAECGDWHTRIVSGDELLLESVELETAASPSPAS</sequence>
<dbReference type="EMBL" id="CP000116">
    <property type="protein sequence ID" value="AAZ97335.1"/>
    <property type="molecule type" value="Genomic_DNA"/>
</dbReference>
<evidence type="ECO:0000256" key="3">
    <source>
        <dbReference type="ARBA" id="ARBA00022723"/>
    </source>
</evidence>
<keyword evidence="4 5" id="KW-0862">Zinc</keyword>
<dbReference type="Proteomes" id="UP000008291">
    <property type="component" value="Chromosome"/>
</dbReference>
<keyword evidence="3 5" id="KW-0479">Metal-binding</keyword>
<proteinExistence type="inferred from homology"/>
<comment type="similarity">
    <text evidence="1 5">Belongs to the HypA/HybF family.</text>
</comment>
<evidence type="ECO:0000256" key="1">
    <source>
        <dbReference type="ARBA" id="ARBA00010748"/>
    </source>
</evidence>
<keyword evidence="7" id="KW-1185">Reference proteome</keyword>
<dbReference type="PROSITE" id="PS01249">
    <property type="entry name" value="HYPA"/>
    <property type="match status" value="1"/>
</dbReference>